<keyword evidence="1" id="KW-1133">Transmembrane helix</keyword>
<organism evidence="2 3">
    <name type="scientific">Gemmata obscuriglobus</name>
    <dbReference type="NCBI Taxonomy" id="114"/>
    <lineage>
        <taxon>Bacteria</taxon>
        <taxon>Pseudomonadati</taxon>
        <taxon>Planctomycetota</taxon>
        <taxon>Planctomycetia</taxon>
        <taxon>Gemmatales</taxon>
        <taxon>Gemmataceae</taxon>
        <taxon>Gemmata</taxon>
    </lineage>
</organism>
<dbReference type="AlphaFoldDB" id="A0A2Z3H706"/>
<evidence type="ECO:0000313" key="2">
    <source>
        <dbReference type="EMBL" id="AWM40621.1"/>
    </source>
</evidence>
<reference evidence="2 3" key="1">
    <citation type="submission" date="2018-01" db="EMBL/GenBank/DDBJ databases">
        <title>G. obscuriglobus.</title>
        <authorList>
            <person name="Franke J."/>
            <person name="Blomberg W."/>
            <person name="Selmecki A."/>
        </authorList>
    </citation>
    <scope>NUCLEOTIDE SEQUENCE [LARGE SCALE GENOMIC DNA]</scope>
    <source>
        <strain evidence="2 3">DSM 5831</strain>
    </source>
</reference>
<gene>
    <name evidence="2" type="ORF">C1280_28990</name>
</gene>
<keyword evidence="1" id="KW-0472">Membrane</keyword>
<evidence type="ECO:0000256" key="1">
    <source>
        <dbReference type="SAM" id="Phobius"/>
    </source>
</evidence>
<feature type="transmembrane region" description="Helical" evidence="1">
    <location>
        <begin position="30"/>
        <end position="51"/>
    </location>
</feature>
<proteinExistence type="predicted"/>
<keyword evidence="1" id="KW-0812">Transmembrane</keyword>
<dbReference type="KEGG" id="gog:C1280_28990"/>
<name>A0A2Z3H706_9BACT</name>
<dbReference type="RefSeq" id="WP_109571304.1">
    <property type="nucleotide sequence ID" value="NZ_CP025958.1"/>
</dbReference>
<dbReference type="Proteomes" id="UP000245802">
    <property type="component" value="Chromosome"/>
</dbReference>
<keyword evidence="3" id="KW-1185">Reference proteome</keyword>
<accession>A0A2Z3H706</accession>
<evidence type="ECO:0000313" key="3">
    <source>
        <dbReference type="Proteomes" id="UP000245802"/>
    </source>
</evidence>
<dbReference type="EMBL" id="CP025958">
    <property type="protein sequence ID" value="AWM40621.1"/>
    <property type="molecule type" value="Genomic_DNA"/>
</dbReference>
<sequence length="65" mass="7478">MLSLFAHHAEAFFKVEINGRDYPDGMTEHAIFAAVAVFVLGMMSYGIYAGIRDFRRWRRPVELKA</sequence>
<protein>
    <submittedName>
        <fullName evidence="2">Uncharacterized protein</fullName>
    </submittedName>
</protein>